<feature type="transmembrane region" description="Helical" evidence="6">
    <location>
        <begin position="289"/>
        <end position="307"/>
    </location>
</feature>
<gene>
    <name evidence="7" type="ORF">ACFSQJ_13855</name>
</gene>
<feature type="transmembrane region" description="Helical" evidence="6">
    <location>
        <begin position="174"/>
        <end position="196"/>
    </location>
</feature>
<feature type="transmembrane region" description="Helical" evidence="6">
    <location>
        <begin position="229"/>
        <end position="252"/>
    </location>
</feature>
<reference evidence="8" key="1">
    <citation type="journal article" date="2019" name="Int. J. Syst. Evol. Microbiol.">
        <title>The Global Catalogue of Microorganisms (GCM) 10K type strain sequencing project: providing services to taxonomists for standard genome sequencing and annotation.</title>
        <authorList>
            <consortium name="The Broad Institute Genomics Platform"/>
            <consortium name="The Broad Institute Genome Sequencing Center for Infectious Disease"/>
            <person name="Wu L."/>
            <person name="Ma J."/>
        </authorList>
    </citation>
    <scope>NUCLEOTIDE SEQUENCE [LARGE SCALE GENOMIC DNA]</scope>
    <source>
        <strain evidence="8">KCTC 52368</strain>
    </source>
</reference>
<feature type="transmembrane region" description="Helical" evidence="6">
    <location>
        <begin position="44"/>
        <end position="65"/>
    </location>
</feature>
<feature type="transmembrane region" description="Helical" evidence="6">
    <location>
        <begin position="327"/>
        <end position="345"/>
    </location>
</feature>
<dbReference type="InterPro" id="IPR050833">
    <property type="entry name" value="Poly_Biosynth_Transport"/>
</dbReference>
<comment type="caution">
    <text evidence="7">The sequence shown here is derived from an EMBL/GenBank/DDBJ whole genome shotgun (WGS) entry which is preliminary data.</text>
</comment>
<organism evidence="7 8">
    <name type="scientific">Croceitalea marina</name>
    <dbReference type="NCBI Taxonomy" id="1775166"/>
    <lineage>
        <taxon>Bacteria</taxon>
        <taxon>Pseudomonadati</taxon>
        <taxon>Bacteroidota</taxon>
        <taxon>Flavobacteriia</taxon>
        <taxon>Flavobacteriales</taxon>
        <taxon>Flavobacteriaceae</taxon>
        <taxon>Croceitalea</taxon>
    </lineage>
</organism>
<feature type="transmembrane region" description="Helical" evidence="6">
    <location>
        <begin position="357"/>
        <end position="375"/>
    </location>
</feature>
<protein>
    <submittedName>
        <fullName evidence="7">Oligosaccharide flippase family protein</fullName>
    </submittedName>
</protein>
<feature type="transmembrane region" description="Helical" evidence="6">
    <location>
        <begin position="258"/>
        <end position="277"/>
    </location>
</feature>
<feature type="transmembrane region" description="Helical" evidence="6">
    <location>
        <begin position="381"/>
        <end position="398"/>
    </location>
</feature>
<evidence type="ECO:0000256" key="1">
    <source>
        <dbReference type="ARBA" id="ARBA00004651"/>
    </source>
</evidence>
<dbReference type="EMBL" id="JBHULB010000017">
    <property type="protein sequence ID" value="MFD2588025.1"/>
    <property type="molecule type" value="Genomic_DNA"/>
</dbReference>
<comment type="subcellular location">
    <subcellularLocation>
        <location evidence="1">Cell membrane</location>
        <topology evidence="1">Multi-pass membrane protein</topology>
    </subcellularLocation>
</comment>
<evidence type="ECO:0000256" key="2">
    <source>
        <dbReference type="ARBA" id="ARBA00022475"/>
    </source>
</evidence>
<dbReference type="Pfam" id="PF01943">
    <property type="entry name" value="Polysacc_synt"/>
    <property type="match status" value="1"/>
</dbReference>
<accession>A0ABW5MXY0</accession>
<keyword evidence="5 6" id="KW-0472">Membrane</keyword>
<keyword evidence="4 6" id="KW-1133">Transmembrane helix</keyword>
<dbReference type="PANTHER" id="PTHR30250:SF11">
    <property type="entry name" value="O-ANTIGEN TRANSPORTER-RELATED"/>
    <property type="match status" value="1"/>
</dbReference>
<dbReference type="PANTHER" id="PTHR30250">
    <property type="entry name" value="PST FAMILY PREDICTED COLANIC ACID TRANSPORTER"/>
    <property type="match status" value="1"/>
</dbReference>
<feature type="transmembrane region" description="Helical" evidence="6">
    <location>
        <begin position="12"/>
        <end position="32"/>
    </location>
</feature>
<evidence type="ECO:0000313" key="8">
    <source>
        <dbReference type="Proteomes" id="UP001597526"/>
    </source>
</evidence>
<keyword evidence="3 6" id="KW-0812">Transmembrane</keyword>
<feature type="transmembrane region" description="Helical" evidence="6">
    <location>
        <begin position="86"/>
        <end position="115"/>
    </location>
</feature>
<evidence type="ECO:0000256" key="3">
    <source>
        <dbReference type="ARBA" id="ARBA00022692"/>
    </source>
</evidence>
<evidence type="ECO:0000256" key="4">
    <source>
        <dbReference type="ARBA" id="ARBA00022989"/>
    </source>
</evidence>
<keyword evidence="2" id="KW-1003">Cell membrane</keyword>
<dbReference type="InterPro" id="IPR002797">
    <property type="entry name" value="Polysacc_synth"/>
</dbReference>
<evidence type="ECO:0000256" key="6">
    <source>
        <dbReference type="SAM" id="Phobius"/>
    </source>
</evidence>
<keyword evidence="8" id="KW-1185">Reference proteome</keyword>
<evidence type="ECO:0000313" key="7">
    <source>
        <dbReference type="EMBL" id="MFD2588025.1"/>
    </source>
</evidence>
<feature type="transmembrane region" description="Helical" evidence="6">
    <location>
        <begin position="148"/>
        <end position="168"/>
    </location>
</feature>
<feature type="transmembrane region" description="Helical" evidence="6">
    <location>
        <begin position="121"/>
        <end position="141"/>
    </location>
</feature>
<sequence length="413" mass="46851">MKKSILKNVLVKNFLALSTIQIANIILPFITLPYLARVLGVSNYGVVFMVYSVMQLLFVLNDYGFNLSATKEVSNHRLDIRKVNEIFSSIISIKIVLLLITFLLLAILGFTVPIISEHREAYFLGFGMVIGQTFTPIWLFQGMERMKYITIVNLVSKLTFTILIFVVINSSEDYIFVPLLYSIGFTLAGFVSIYLAKKEFGVYFSIPKWFQIKEQLNNSTQYFLSRASIAAYTSGNNFIVGIFLGEYYAGIFGVAEKLYTAMIVVYTPLSDAIYPFMVKKRDMELFKKIFVGVILVNLTVLTFTYFFSGEIVNIIFGDGYSESAELLKYFCLLAFVIVPTIFIGYPLLGAFGYEKHANYSVVAGSIIHFLVLLIIYPYLTIYLMALLLILTQVIVFSVRMHGVKKLIKINSLK</sequence>
<evidence type="ECO:0000256" key="5">
    <source>
        <dbReference type="ARBA" id="ARBA00023136"/>
    </source>
</evidence>
<dbReference type="RefSeq" id="WP_377767564.1">
    <property type="nucleotide sequence ID" value="NZ_JBHULB010000017.1"/>
</dbReference>
<dbReference type="Proteomes" id="UP001597526">
    <property type="component" value="Unassembled WGS sequence"/>
</dbReference>
<name>A0ABW5MXY0_9FLAO</name>
<proteinExistence type="predicted"/>